<proteinExistence type="predicted"/>
<dbReference type="EMBL" id="FODF01000005">
    <property type="protein sequence ID" value="SEN53286.1"/>
    <property type="molecule type" value="Genomic_DNA"/>
</dbReference>
<organism evidence="1 2">
    <name type="scientific">Peptostreptococcus russellii</name>
    <dbReference type="NCBI Taxonomy" id="215200"/>
    <lineage>
        <taxon>Bacteria</taxon>
        <taxon>Bacillati</taxon>
        <taxon>Bacillota</taxon>
        <taxon>Clostridia</taxon>
        <taxon>Peptostreptococcales</taxon>
        <taxon>Peptostreptococcaceae</taxon>
        <taxon>Peptostreptococcus</taxon>
    </lineage>
</organism>
<reference evidence="1 2" key="1">
    <citation type="submission" date="2016-10" db="EMBL/GenBank/DDBJ databases">
        <authorList>
            <person name="de Groot N.N."/>
        </authorList>
    </citation>
    <scope>NUCLEOTIDE SEQUENCE [LARGE SCALE GENOMIC DNA]</scope>
    <source>
        <strain evidence="1 2">Calf135</strain>
    </source>
</reference>
<name>A0A1H8HAQ4_9FIRM</name>
<dbReference type="Proteomes" id="UP000199512">
    <property type="component" value="Unassembled WGS sequence"/>
</dbReference>
<keyword evidence="2" id="KW-1185">Reference proteome</keyword>
<evidence type="ECO:0000313" key="2">
    <source>
        <dbReference type="Proteomes" id="UP000199512"/>
    </source>
</evidence>
<dbReference type="AlphaFoldDB" id="A0A1H8HAQ4"/>
<dbReference type="RefSeq" id="WP_091975114.1">
    <property type="nucleotide sequence ID" value="NZ_FODF01000005.1"/>
</dbReference>
<sequence length="144" mass="17380">MKNFMDCGDVRIEYTESDDLQGLEQLCNKYGYNNTEVKNIIEELQAFDYNKVQKRYDQYVLRCEQEEMRKNNFGNTYNANEGQHNNNRISKEQKDYNMKVVEDRYDKIAQEEKMNDYGNNYDNLTTEQQEEYNAYMNKTYNGIE</sequence>
<gene>
    <name evidence="1" type="ORF">SAMN05216454_10573</name>
</gene>
<evidence type="ECO:0000313" key="1">
    <source>
        <dbReference type="EMBL" id="SEN53286.1"/>
    </source>
</evidence>
<accession>A0A1H8HAQ4</accession>
<protein>
    <submittedName>
        <fullName evidence="1">Uncharacterized protein</fullName>
    </submittedName>
</protein>